<gene>
    <name evidence="1" type="ORF">GCM10010326_70350</name>
</gene>
<reference evidence="2" key="1">
    <citation type="journal article" date="2019" name="Int. J. Syst. Evol. Microbiol.">
        <title>The Global Catalogue of Microorganisms (GCM) 10K type strain sequencing project: providing services to taxonomists for standard genome sequencing and annotation.</title>
        <authorList>
            <consortium name="The Broad Institute Genomics Platform"/>
            <consortium name="The Broad Institute Genome Sequencing Center for Infectious Disease"/>
            <person name="Wu L."/>
            <person name="Ma J."/>
        </authorList>
    </citation>
    <scope>NUCLEOTIDE SEQUENCE [LARGE SCALE GENOMIC DNA]</scope>
    <source>
        <strain evidence="2">JCM 4594</strain>
    </source>
</reference>
<proteinExistence type="predicted"/>
<evidence type="ECO:0000313" key="1">
    <source>
        <dbReference type="EMBL" id="GGY65674.1"/>
    </source>
</evidence>
<name>A0ABQ3AST5_9ACTN</name>
<comment type="caution">
    <text evidence="1">The sequence shown here is derived from an EMBL/GenBank/DDBJ whole genome shotgun (WGS) entry which is preliminary data.</text>
</comment>
<dbReference type="Proteomes" id="UP000600946">
    <property type="component" value="Unassembled WGS sequence"/>
</dbReference>
<protein>
    <recommendedName>
        <fullName evidence="3">Minor tail protein</fullName>
    </recommendedName>
</protein>
<dbReference type="GeneID" id="96294901"/>
<organism evidence="1 2">
    <name type="scientific">Streptomyces xanthochromogenes</name>
    <dbReference type="NCBI Taxonomy" id="67384"/>
    <lineage>
        <taxon>Bacteria</taxon>
        <taxon>Bacillati</taxon>
        <taxon>Actinomycetota</taxon>
        <taxon>Actinomycetes</taxon>
        <taxon>Kitasatosporales</taxon>
        <taxon>Streptomycetaceae</taxon>
        <taxon>Streptomyces</taxon>
    </lineage>
</organism>
<keyword evidence="2" id="KW-1185">Reference proteome</keyword>
<dbReference type="EMBL" id="BMUU01000018">
    <property type="protein sequence ID" value="GGY65674.1"/>
    <property type="molecule type" value="Genomic_DNA"/>
</dbReference>
<accession>A0ABQ3AST5</accession>
<sequence>MTVRSAWLLTAPGGQTREDTRITPLGTMVPESELTTRDGVIAGGNPLRATGAGAMAVQISTGRAVVQGTLTQGPYPVAVTAPETLVVGDGHAQFPRIDSVTLRVLDGLYDTTGQTLARLEVVRGDANSTPAPPALAPATLRLWDINVPAGTSAGTGGINWATALTDRRRYTAAYGGITPPGGPSTPGAYVGQYRDNGRILERWDGSTWRDAAERHYVSVVKRNNYNLAANNYTTVSWDTTDAMTDTSMWSPGAASRLVAPVAGLYTVFAHQTWPNGAKGARTRLLVNGGNDFQMAYVADSNGGQANAAGRPLVLRAGDYVEMSIYTQVAQNDVPAAYSKAALIWQGPA</sequence>
<evidence type="ECO:0008006" key="3">
    <source>
        <dbReference type="Google" id="ProtNLM"/>
    </source>
</evidence>
<dbReference type="RefSeq" id="WP_190029229.1">
    <property type="nucleotide sequence ID" value="NZ_BMUU01000018.1"/>
</dbReference>
<evidence type="ECO:0000313" key="2">
    <source>
        <dbReference type="Proteomes" id="UP000600946"/>
    </source>
</evidence>